<evidence type="ECO:0000256" key="3">
    <source>
        <dbReference type="ARBA" id="ARBA00022989"/>
    </source>
</evidence>
<name>A0A813WG05_ADIRI</name>
<dbReference type="Pfam" id="PF07690">
    <property type="entry name" value="MFS_1"/>
    <property type="match status" value="1"/>
</dbReference>
<feature type="transmembrane region" description="Helical" evidence="5">
    <location>
        <begin position="360"/>
        <end position="379"/>
    </location>
</feature>
<keyword evidence="4 5" id="KW-0472">Membrane</keyword>
<dbReference type="OrthoDB" id="419734at2759"/>
<feature type="transmembrane region" description="Helical" evidence="5">
    <location>
        <begin position="331"/>
        <end position="353"/>
    </location>
</feature>
<evidence type="ECO:0000313" key="8">
    <source>
        <dbReference type="Proteomes" id="UP000663828"/>
    </source>
</evidence>
<dbReference type="Proteomes" id="UP000663828">
    <property type="component" value="Unassembled WGS sequence"/>
</dbReference>
<feature type="transmembrane region" description="Helical" evidence="5">
    <location>
        <begin position="385"/>
        <end position="404"/>
    </location>
</feature>
<dbReference type="AlphaFoldDB" id="A0A813WG05"/>
<feature type="transmembrane region" description="Helical" evidence="5">
    <location>
        <begin position="416"/>
        <end position="434"/>
    </location>
</feature>
<keyword evidence="2 5" id="KW-0812">Transmembrane</keyword>
<dbReference type="GO" id="GO:0016020">
    <property type="term" value="C:membrane"/>
    <property type="evidence" value="ECO:0007669"/>
    <property type="project" value="UniProtKB-SubCell"/>
</dbReference>
<dbReference type="Gene3D" id="1.20.1250.20">
    <property type="entry name" value="MFS general substrate transporter like domains"/>
    <property type="match status" value="1"/>
</dbReference>
<feature type="transmembrane region" description="Helical" evidence="5">
    <location>
        <begin position="137"/>
        <end position="158"/>
    </location>
</feature>
<feature type="transmembrane region" description="Helical" evidence="5">
    <location>
        <begin position="164"/>
        <end position="189"/>
    </location>
</feature>
<feature type="transmembrane region" description="Helical" evidence="5">
    <location>
        <begin position="454"/>
        <end position="474"/>
    </location>
</feature>
<feature type="transmembrane region" description="Helical" evidence="5">
    <location>
        <begin position="294"/>
        <end position="319"/>
    </location>
</feature>
<evidence type="ECO:0000313" key="7">
    <source>
        <dbReference type="EMBL" id="CAF0910570.1"/>
    </source>
</evidence>
<feature type="transmembrane region" description="Helical" evidence="5">
    <location>
        <begin position="201"/>
        <end position="223"/>
    </location>
</feature>
<evidence type="ECO:0000256" key="2">
    <source>
        <dbReference type="ARBA" id="ARBA00022692"/>
    </source>
</evidence>
<dbReference type="InterPro" id="IPR011701">
    <property type="entry name" value="MFS"/>
</dbReference>
<dbReference type="InterPro" id="IPR036259">
    <property type="entry name" value="MFS_trans_sf"/>
</dbReference>
<evidence type="ECO:0000256" key="1">
    <source>
        <dbReference type="ARBA" id="ARBA00004141"/>
    </source>
</evidence>
<reference evidence="6" key="1">
    <citation type="submission" date="2021-02" db="EMBL/GenBank/DDBJ databases">
        <authorList>
            <person name="Nowell W R."/>
        </authorList>
    </citation>
    <scope>NUCLEOTIDE SEQUENCE</scope>
</reference>
<evidence type="ECO:0000313" key="9">
    <source>
        <dbReference type="Proteomes" id="UP000663852"/>
    </source>
</evidence>
<dbReference type="EMBL" id="CAJNOJ010000023">
    <property type="protein sequence ID" value="CAF0856944.1"/>
    <property type="molecule type" value="Genomic_DNA"/>
</dbReference>
<proteinExistence type="predicted"/>
<feature type="transmembrane region" description="Helical" evidence="5">
    <location>
        <begin position="20"/>
        <end position="40"/>
    </location>
</feature>
<evidence type="ECO:0000313" key="6">
    <source>
        <dbReference type="EMBL" id="CAF0856944.1"/>
    </source>
</evidence>
<sequence length="489" mass="54879">MDKQDDAETPLLRPRLPAWWRVLPSLMLLMMISTIDSLILNDFIEYRYTNLYKLNSSTSENTRELCLNATRTIHNSSAAISTTTSIYPISTTMSWNTIIQSATARLNVYISLAATIPTILTSILFGSNCDQIGRKPLIVLPYVGKIIRYIILTAVAYYDLSNLWIILSVMFDGLFGTAALNILSAFAYVTDCTTEKTRTAGIIITDVSIGCSRFIPLLTIGIYLQQPKFIQSMTITLILSLIGLIFSVVLQPESNLDVQHLNFFQQLKRVKLNLIKNVFRVFFVKRSEHQQRSLLFLVVIHLLIVVMVMGNMSVIYLFLYGAPFCLDSFGVSLNSVAQTVSVVLLTIPFTLTIAKRSDHLILPALGCLAYMIQLVLFGIAQRIWILYVAVCIGAWYSVLVPVVRSRITKLVEPTEYAVVFILASVFESGGYYAISALANEIYRESLTFYPGLVYFVFATVGVVAILLILILYILEYQAAPKRKLLNLND</sequence>
<dbReference type="SUPFAM" id="SSF103473">
    <property type="entry name" value="MFS general substrate transporter"/>
    <property type="match status" value="1"/>
</dbReference>
<comment type="subcellular location">
    <subcellularLocation>
        <location evidence="1">Membrane</location>
        <topology evidence="1">Multi-pass membrane protein</topology>
    </subcellularLocation>
</comment>
<feature type="transmembrane region" description="Helical" evidence="5">
    <location>
        <begin position="106"/>
        <end position="125"/>
    </location>
</feature>
<organism evidence="6 9">
    <name type="scientific">Adineta ricciae</name>
    <name type="common">Rotifer</name>
    <dbReference type="NCBI Taxonomy" id="249248"/>
    <lineage>
        <taxon>Eukaryota</taxon>
        <taxon>Metazoa</taxon>
        <taxon>Spiralia</taxon>
        <taxon>Gnathifera</taxon>
        <taxon>Rotifera</taxon>
        <taxon>Eurotatoria</taxon>
        <taxon>Bdelloidea</taxon>
        <taxon>Adinetida</taxon>
        <taxon>Adinetidae</taxon>
        <taxon>Adineta</taxon>
    </lineage>
</organism>
<keyword evidence="8" id="KW-1185">Reference proteome</keyword>
<evidence type="ECO:0000256" key="5">
    <source>
        <dbReference type="SAM" id="Phobius"/>
    </source>
</evidence>
<keyword evidence="3 5" id="KW-1133">Transmembrane helix</keyword>
<dbReference type="PANTHER" id="PTHR23507:SF1">
    <property type="entry name" value="FI18259P1-RELATED"/>
    <property type="match status" value="1"/>
</dbReference>
<evidence type="ECO:0000256" key="4">
    <source>
        <dbReference type="ARBA" id="ARBA00023136"/>
    </source>
</evidence>
<accession>A0A813WG05</accession>
<dbReference type="EMBL" id="CAJNOR010000425">
    <property type="protein sequence ID" value="CAF0910570.1"/>
    <property type="molecule type" value="Genomic_DNA"/>
</dbReference>
<dbReference type="PANTHER" id="PTHR23507">
    <property type="entry name" value="ZGC:174356"/>
    <property type="match status" value="1"/>
</dbReference>
<dbReference type="Proteomes" id="UP000663852">
    <property type="component" value="Unassembled WGS sequence"/>
</dbReference>
<comment type="caution">
    <text evidence="6">The sequence shown here is derived from an EMBL/GenBank/DDBJ whole genome shotgun (WGS) entry which is preliminary data.</text>
</comment>
<dbReference type="GO" id="GO:0022857">
    <property type="term" value="F:transmembrane transporter activity"/>
    <property type="evidence" value="ECO:0007669"/>
    <property type="project" value="InterPro"/>
</dbReference>
<protein>
    <submittedName>
        <fullName evidence="6">Uncharacterized protein</fullName>
    </submittedName>
</protein>
<gene>
    <name evidence="6" type="ORF">EDS130_LOCUS7607</name>
    <name evidence="7" type="ORF">XAT740_LOCUS8512</name>
</gene>